<feature type="binding site" evidence="12">
    <location>
        <position position="207"/>
    </location>
    <ligand>
        <name>Zn(2+)</name>
        <dbReference type="ChEBI" id="CHEBI:29105"/>
    </ligand>
</feature>
<dbReference type="InterPro" id="IPR041432">
    <property type="entry name" value="UBP13_Znf-UBP_var"/>
</dbReference>
<dbReference type="InterPro" id="IPR001607">
    <property type="entry name" value="Znf_UBP"/>
</dbReference>
<evidence type="ECO:0000256" key="10">
    <source>
        <dbReference type="ARBA" id="ARBA00022833"/>
    </source>
</evidence>
<proteinExistence type="inferred from homology"/>
<dbReference type="FunFam" id="1.10.8.10:FF:000103">
    <property type="entry name" value="Ubiquitin carboxyl-terminal hydrolase"/>
    <property type="match status" value="1"/>
</dbReference>
<keyword evidence="20" id="KW-1185">Reference proteome</keyword>
<dbReference type="Pfam" id="PF00443">
    <property type="entry name" value="UCH"/>
    <property type="match status" value="1"/>
</dbReference>
<feature type="binding site" evidence="12">
    <location>
        <position position="174"/>
    </location>
    <ligand>
        <name>Zn(2+)</name>
        <dbReference type="ChEBI" id="CHEBI:29105"/>
    </ligand>
</feature>
<dbReference type="OrthoDB" id="361536at2759"/>
<keyword evidence="9 14" id="KW-0788">Thiol protease</keyword>
<dbReference type="SUPFAM" id="SSF54001">
    <property type="entry name" value="Cysteine proteinases"/>
    <property type="match status" value="1"/>
</dbReference>
<feature type="domain" description="UBA" evidence="16">
    <location>
        <begin position="565"/>
        <end position="613"/>
    </location>
</feature>
<comment type="similarity">
    <text evidence="2 14">Belongs to the peptidase C19 family.</text>
</comment>
<feature type="active site" description="Nucleophile" evidence="11">
    <location>
        <position position="310"/>
    </location>
</feature>
<dbReference type="FunFam" id="3.30.40.10:FF:000396">
    <property type="entry name" value="Ubiquitin carboxyl-terminal hydrolase"/>
    <property type="match status" value="1"/>
</dbReference>
<evidence type="ECO:0000256" key="13">
    <source>
        <dbReference type="PROSITE-ProRule" id="PRU00502"/>
    </source>
</evidence>
<dbReference type="FunFam" id="1.10.8.10:FF:000086">
    <property type="entry name" value="Ubiquitin carboxyl-terminal hydrolase"/>
    <property type="match status" value="1"/>
</dbReference>
<dbReference type="Pfam" id="PF17807">
    <property type="entry name" value="zf-UBP_var"/>
    <property type="match status" value="1"/>
</dbReference>
<evidence type="ECO:0000259" key="18">
    <source>
        <dbReference type="PROSITE" id="PS50271"/>
    </source>
</evidence>
<reference evidence="19" key="1">
    <citation type="journal article" date="2019" name="G3 (Bethesda)">
        <title>Genome Assemblies of Two Rare Opportunistic Yeast Pathogens: Diutina rugosa (syn. Candida rugosa) and Trichomonascus ciferrii (syn. Candida ciferrii).</title>
        <authorList>
            <person name="Mixao V."/>
            <person name="Saus E."/>
            <person name="Hansen A.P."/>
            <person name="Lass-Florl C."/>
            <person name="Gabaldon T."/>
        </authorList>
    </citation>
    <scope>NUCLEOTIDE SEQUENCE</scope>
    <source>
        <strain evidence="19">CBS 4856</strain>
    </source>
</reference>
<keyword evidence="6 13" id="KW-0863">Zinc-finger</keyword>
<evidence type="ECO:0000313" key="19">
    <source>
        <dbReference type="EMBL" id="KAA8915865.1"/>
    </source>
</evidence>
<evidence type="ECO:0000256" key="4">
    <source>
        <dbReference type="ARBA" id="ARBA00022723"/>
    </source>
</evidence>
<dbReference type="SUPFAM" id="SSF57850">
    <property type="entry name" value="RING/U-box"/>
    <property type="match status" value="2"/>
</dbReference>
<dbReference type="GO" id="GO:0004843">
    <property type="term" value="F:cysteine-type deubiquitinase activity"/>
    <property type="evidence" value="ECO:0007669"/>
    <property type="project" value="UniProtKB-UniRule"/>
</dbReference>
<dbReference type="InterPro" id="IPR013083">
    <property type="entry name" value="Znf_RING/FYVE/PHD"/>
</dbReference>
<dbReference type="InterPro" id="IPR001394">
    <property type="entry name" value="Peptidase_C19_UCH"/>
</dbReference>
<dbReference type="GO" id="GO:0016579">
    <property type="term" value="P:protein deubiquitination"/>
    <property type="evidence" value="ECO:0007669"/>
    <property type="project" value="InterPro"/>
</dbReference>
<dbReference type="PROSITE" id="PS50235">
    <property type="entry name" value="USP_3"/>
    <property type="match status" value="1"/>
</dbReference>
<dbReference type="PROSITE" id="PS50271">
    <property type="entry name" value="ZF_UBP"/>
    <property type="match status" value="1"/>
</dbReference>
<evidence type="ECO:0000256" key="2">
    <source>
        <dbReference type="ARBA" id="ARBA00009085"/>
    </source>
</evidence>
<evidence type="ECO:0000256" key="3">
    <source>
        <dbReference type="ARBA" id="ARBA00022670"/>
    </source>
</evidence>
<feature type="region of interest" description="Disordered" evidence="15">
    <location>
        <begin position="677"/>
        <end position="696"/>
    </location>
</feature>
<feature type="binding site" evidence="12">
    <location>
        <position position="194"/>
    </location>
    <ligand>
        <name>Zn(2+)</name>
        <dbReference type="ChEBI" id="CHEBI:29105"/>
    </ligand>
</feature>
<dbReference type="GO" id="GO:0005829">
    <property type="term" value="C:cytosol"/>
    <property type="evidence" value="ECO:0007669"/>
    <property type="project" value="TreeGrafter"/>
</dbReference>
<evidence type="ECO:0000256" key="5">
    <source>
        <dbReference type="ARBA" id="ARBA00022737"/>
    </source>
</evidence>
<dbReference type="PIRSF" id="PIRSF016308">
    <property type="entry name" value="UBP"/>
    <property type="match status" value="1"/>
</dbReference>
<dbReference type="EMBL" id="SWFS01000134">
    <property type="protein sequence ID" value="KAA8915865.1"/>
    <property type="molecule type" value="Genomic_DNA"/>
</dbReference>
<keyword evidence="4 12" id="KW-0479">Metal-binding</keyword>
<gene>
    <name evidence="19" type="ORF">TRICI_001990</name>
</gene>
<evidence type="ECO:0000256" key="7">
    <source>
        <dbReference type="ARBA" id="ARBA00022786"/>
    </source>
</evidence>
<keyword evidence="10 12" id="KW-0862">Zinc</keyword>
<dbReference type="CDD" id="cd14386">
    <property type="entry name" value="UBA2_UBP5"/>
    <property type="match status" value="1"/>
</dbReference>
<dbReference type="PANTHER" id="PTHR24006">
    <property type="entry name" value="UBIQUITIN CARBOXYL-TERMINAL HYDROLASE"/>
    <property type="match status" value="1"/>
</dbReference>
<evidence type="ECO:0000256" key="12">
    <source>
        <dbReference type="PIRSR" id="PIRSR016308-3"/>
    </source>
</evidence>
<dbReference type="Pfam" id="PF00627">
    <property type="entry name" value="UBA"/>
    <property type="match status" value="2"/>
</dbReference>
<feature type="domain" description="USP" evidence="17">
    <location>
        <begin position="301"/>
        <end position="761"/>
    </location>
</feature>
<feature type="domain" description="UBP-type" evidence="18">
    <location>
        <begin position="150"/>
        <end position="259"/>
    </location>
</feature>
<dbReference type="Gene3D" id="1.10.8.10">
    <property type="entry name" value="DNA helicase RuvA subunit, C-terminal domain"/>
    <property type="match status" value="2"/>
</dbReference>
<organism evidence="19 20">
    <name type="scientific">Trichomonascus ciferrii</name>
    <dbReference type="NCBI Taxonomy" id="44093"/>
    <lineage>
        <taxon>Eukaryota</taxon>
        <taxon>Fungi</taxon>
        <taxon>Dikarya</taxon>
        <taxon>Ascomycota</taxon>
        <taxon>Saccharomycotina</taxon>
        <taxon>Dipodascomycetes</taxon>
        <taxon>Dipodascales</taxon>
        <taxon>Trichomonascaceae</taxon>
        <taxon>Trichomonascus</taxon>
        <taxon>Trichomonascus ciferrii complex</taxon>
    </lineage>
</organism>
<feature type="domain" description="UBA" evidence="16">
    <location>
        <begin position="633"/>
        <end position="673"/>
    </location>
</feature>
<dbReference type="SMART" id="SM00290">
    <property type="entry name" value="ZnF_UBP"/>
    <property type="match status" value="2"/>
</dbReference>
<evidence type="ECO:0000256" key="1">
    <source>
        <dbReference type="ARBA" id="ARBA00000707"/>
    </source>
</evidence>
<dbReference type="GO" id="GO:0005634">
    <property type="term" value="C:nucleus"/>
    <property type="evidence" value="ECO:0007669"/>
    <property type="project" value="TreeGrafter"/>
</dbReference>
<keyword evidence="3 14" id="KW-0645">Protease</keyword>
<dbReference type="GO" id="GO:0006508">
    <property type="term" value="P:proteolysis"/>
    <property type="evidence" value="ECO:0007669"/>
    <property type="project" value="UniProtKB-KW"/>
</dbReference>
<feature type="binding site" evidence="12">
    <location>
        <position position="177"/>
    </location>
    <ligand>
        <name>Zn(2+)</name>
        <dbReference type="ChEBI" id="CHEBI:29105"/>
    </ligand>
</feature>
<dbReference type="PROSITE" id="PS50030">
    <property type="entry name" value="UBA"/>
    <property type="match status" value="2"/>
</dbReference>
<dbReference type="CDD" id="cd14385">
    <property type="entry name" value="UBA1_spUBP14_like"/>
    <property type="match status" value="1"/>
</dbReference>
<evidence type="ECO:0000256" key="8">
    <source>
        <dbReference type="ARBA" id="ARBA00022801"/>
    </source>
</evidence>
<dbReference type="PROSITE" id="PS00973">
    <property type="entry name" value="USP_2"/>
    <property type="match status" value="1"/>
</dbReference>
<evidence type="ECO:0000259" key="16">
    <source>
        <dbReference type="PROSITE" id="PS50030"/>
    </source>
</evidence>
<dbReference type="Gene3D" id="3.90.70.10">
    <property type="entry name" value="Cysteine proteinases"/>
    <property type="match status" value="1"/>
</dbReference>
<dbReference type="SMART" id="SM00165">
    <property type="entry name" value="UBA"/>
    <property type="match status" value="2"/>
</dbReference>
<dbReference type="GO" id="GO:0008270">
    <property type="term" value="F:zinc ion binding"/>
    <property type="evidence" value="ECO:0007669"/>
    <property type="project" value="UniProtKB-KW"/>
</dbReference>
<name>A0A642VC38_9ASCO</name>
<evidence type="ECO:0000313" key="20">
    <source>
        <dbReference type="Proteomes" id="UP000761534"/>
    </source>
</evidence>
<dbReference type="PROSITE" id="PS00972">
    <property type="entry name" value="USP_1"/>
    <property type="match status" value="1"/>
</dbReference>
<dbReference type="InterPro" id="IPR015940">
    <property type="entry name" value="UBA"/>
</dbReference>
<dbReference type="Proteomes" id="UP000761534">
    <property type="component" value="Unassembled WGS sequence"/>
</dbReference>
<evidence type="ECO:0000256" key="11">
    <source>
        <dbReference type="PIRSR" id="PIRSR016308-1"/>
    </source>
</evidence>
<dbReference type="CDD" id="cd02658">
    <property type="entry name" value="Peptidase_C19B"/>
    <property type="match status" value="1"/>
</dbReference>
<dbReference type="Gene3D" id="3.30.40.10">
    <property type="entry name" value="Zinc/RING finger domain, C3HC4 (zinc finger)"/>
    <property type="match status" value="2"/>
</dbReference>
<evidence type="ECO:0000256" key="14">
    <source>
        <dbReference type="RuleBase" id="RU366025"/>
    </source>
</evidence>
<dbReference type="InterPro" id="IPR009060">
    <property type="entry name" value="UBA-like_sf"/>
</dbReference>
<dbReference type="InterPro" id="IPR050164">
    <property type="entry name" value="Peptidase_C19"/>
</dbReference>
<sequence length="762" mass="85015">MASTVEEHIQGLGLQPPGIGQQVFKDDCAYCFDTPESPNGLDVCLHCFSSSSPDPEHNYTNLHNELTGHTVYMNIKRTPKRRERSPKIAKLAIEADKEEDHYDEVITVKDLQFPGVSVDRALVEKVVDGVLNATSYAKREEIQAWELEINPCEHTLDMVQSEAKPLESQELAHCSMCDMQENLWLCLVCGNLGCGRAQFGGVGGNGHALDHFTQFGCPASVKLGSITPEGTADIFCYKCDEEVKDPKLADHLKNWGIDLAGVEKTEKSLTELQLEQNIKWDFSMTTEDGKALEPVFGPGLTGIRNLGNSCYLSSVVQCMFALPEFRKRFFHDGCLHKTTDPANDLEVQLCKLADGLLSGRYATPDSQSTEERPHQKGVSPGMFKALIGRGHPEFATMRQQDAFEFWCHLCDKISASSKKTKQDDPTTVFKFETEQRLECNTCRKVRYRQDKQENLSIPVPARKKNNDDNTFEPVELKECFDLFTTPDTVDYKCKSCGNMGSKTQTRFKSYPDVLVLNARRFQIVNWVPTKLDIPVEVSDEVFNLDAYKSSGPNPEAEDIVTEEEEEEEQKFVADPTALSTLEAMGFPQVRCEKALYHTGNSDAEAAANWLFSHMEDPDIDVPLQLGGKKGEDDVPAEQIAMLGDMGFGPDKAKKALKQTGGNVEAAVEWLFNNPDDGGTMEVDSPSADAAEEGPLGDPTLPANYKLKGIICHKGNSIHAGHYVAFVQKEGKWYLFNDEKVVQGGEIEEMKKFAYIYLFERVR</sequence>
<dbReference type="InterPro" id="IPR016652">
    <property type="entry name" value="Ubiquitinyl_hydrolase"/>
</dbReference>
<dbReference type="VEuPathDB" id="FungiDB:TRICI_001990"/>
<evidence type="ECO:0000259" key="17">
    <source>
        <dbReference type="PROSITE" id="PS50235"/>
    </source>
</evidence>
<dbReference type="InterPro" id="IPR018200">
    <property type="entry name" value="USP_CS"/>
</dbReference>
<protein>
    <recommendedName>
        <fullName evidence="14">Ubiquitin carboxyl-terminal hydrolase</fullName>
        <ecNumber evidence="14">3.4.19.12</ecNumber>
    </recommendedName>
</protein>
<comment type="catalytic activity">
    <reaction evidence="1 14">
        <text>Thiol-dependent hydrolysis of ester, thioester, amide, peptide and isopeptide bonds formed by the C-terminal Gly of ubiquitin (a 76-residue protein attached to proteins as an intracellular targeting signal).</text>
        <dbReference type="EC" id="3.4.19.12"/>
    </reaction>
</comment>
<evidence type="ECO:0000256" key="9">
    <source>
        <dbReference type="ARBA" id="ARBA00022807"/>
    </source>
</evidence>
<feature type="active site" description="Proton acceptor" evidence="11">
    <location>
        <position position="721"/>
    </location>
</feature>
<dbReference type="InterPro" id="IPR038765">
    <property type="entry name" value="Papain-like_cys_pep_sf"/>
</dbReference>
<dbReference type="PANTHER" id="PTHR24006:SF664">
    <property type="entry name" value="UBIQUITIN CARBOXYL-TERMINAL HYDROLASE"/>
    <property type="match status" value="1"/>
</dbReference>
<dbReference type="SUPFAM" id="SSF46934">
    <property type="entry name" value="UBA-like"/>
    <property type="match status" value="1"/>
</dbReference>
<dbReference type="EC" id="3.4.19.12" evidence="14"/>
<keyword evidence="8 14" id="KW-0378">Hydrolase</keyword>
<dbReference type="InterPro" id="IPR028889">
    <property type="entry name" value="USP"/>
</dbReference>
<evidence type="ECO:0000256" key="15">
    <source>
        <dbReference type="SAM" id="MobiDB-lite"/>
    </source>
</evidence>
<dbReference type="AlphaFoldDB" id="A0A642VC38"/>
<dbReference type="Pfam" id="PF02148">
    <property type="entry name" value="zf-UBP"/>
    <property type="match status" value="1"/>
</dbReference>
<evidence type="ECO:0000256" key="6">
    <source>
        <dbReference type="ARBA" id="ARBA00022771"/>
    </source>
</evidence>
<keyword evidence="5" id="KW-0677">Repeat</keyword>
<accession>A0A642VC38</accession>
<keyword evidence="7 14" id="KW-0833">Ubl conjugation pathway</keyword>
<comment type="caution">
    <text evidence="19">The sequence shown here is derived from an EMBL/GenBank/DDBJ whole genome shotgun (WGS) entry which is preliminary data.</text>
</comment>